<organism evidence="2 3">
    <name type="scientific">Phytophthora fragariae</name>
    <dbReference type="NCBI Taxonomy" id="53985"/>
    <lineage>
        <taxon>Eukaryota</taxon>
        <taxon>Sar</taxon>
        <taxon>Stramenopiles</taxon>
        <taxon>Oomycota</taxon>
        <taxon>Peronosporomycetes</taxon>
        <taxon>Peronosporales</taxon>
        <taxon>Peronosporaceae</taxon>
        <taxon>Phytophthora</taxon>
    </lineage>
</organism>
<accession>A0A6G0RM42</accession>
<reference evidence="2 3" key="1">
    <citation type="submission" date="2018-09" db="EMBL/GenBank/DDBJ databases">
        <title>Genomic investigation of the strawberry pathogen Phytophthora fragariae indicates pathogenicity is determined by transcriptional variation in three key races.</title>
        <authorList>
            <person name="Adams T.M."/>
            <person name="Armitage A.D."/>
            <person name="Sobczyk M.K."/>
            <person name="Bates H.J."/>
            <person name="Dunwell J.M."/>
            <person name="Nellist C.F."/>
            <person name="Harrison R.J."/>
        </authorList>
    </citation>
    <scope>NUCLEOTIDE SEQUENCE [LARGE SCALE GENOMIC DNA]</scope>
    <source>
        <strain evidence="2 3">NOV-77</strain>
    </source>
</reference>
<gene>
    <name evidence="2" type="ORF">PF008_g12695</name>
</gene>
<protein>
    <submittedName>
        <fullName evidence="2">Uncharacterized protein</fullName>
    </submittedName>
</protein>
<feature type="region of interest" description="Disordered" evidence="1">
    <location>
        <begin position="1"/>
        <end position="31"/>
    </location>
</feature>
<comment type="caution">
    <text evidence="2">The sequence shown here is derived from an EMBL/GenBank/DDBJ whole genome shotgun (WGS) entry which is preliminary data.</text>
</comment>
<feature type="region of interest" description="Disordered" evidence="1">
    <location>
        <begin position="69"/>
        <end position="108"/>
    </location>
</feature>
<evidence type="ECO:0000256" key="1">
    <source>
        <dbReference type="SAM" id="MobiDB-lite"/>
    </source>
</evidence>
<feature type="compositionally biased region" description="Gly residues" evidence="1">
    <location>
        <begin position="85"/>
        <end position="94"/>
    </location>
</feature>
<sequence>MEELDDFQVALDDPYQDEWTPRFGEASTDRTVPTDFTSADVELANTLTDLAAQASAITKMAAQAQLRVRRGRQTSGRGDCPVPGNVGGIPGGSSLGLAGDEPPPRPPG</sequence>
<dbReference type="EMBL" id="QXFY01000722">
    <property type="protein sequence ID" value="KAE9337111.1"/>
    <property type="molecule type" value="Genomic_DNA"/>
</dbReference>
<dbReference type="AlphaFoldDB" id="A0A6G0RM42"/>
<dbReference type="Proteomes" id="UP000486351">
    <property type="component" value="Unassembled WGS sequence"/>
</dbReference>
<evidence type="ECO:0000313" key="2">
    <source>
        <dbReference type="EMBL" id="KAE9337111.1"/>
    </source>
</evidence>
<proteinExistence type="predicted"/>
<name>A0A6G0RM42_9STRA</name>
<evidence type="ECO:0000313" key="3">
    <source>
        <dbReference type="Proteomes" id="UP000486351"/>
    </source>
</evidence>